<keyword evidence="1" id="KW-0812">Transmembrane</keyword>
<comment type="caution">
    <text evidence="2">The sequence shown here is derived from an EMBL/GenBank/DDBJ whole genome shotgun (WGS) entry which is preliminary data.</text>
</comment>
<reference evidence="2" key="1">
    <citation type="journal article" date="2015" name="Nature">
        <title>Complex archaea that bridge the gap between prokaryotes and eukaryotes.</title>
        <authorList>
            <person name="Spang A."/>
            <person name="Saw J.H."/>
            <person name="Jorgensen S.L."/>
            <person name="Zaremba-Niedzwiedzka K."/>
            <person name="Martijn J."/>
            <person name="Lind A.E."/>
            <person name="van Eijk R."/>
            <person name="Schleper C."/>
            <person name="Guy L."/>
            <person name="Ettema T.J."/>
        </authorList>
    </citation>
    <scope>NUCLEOTIDE SEQUENCE</scope>
</reference>
<evidence type="ECO:0000256" key="1">
    <source>
        <dbReference type="SAM" id="Phobius"/>
    </source>
</evidence>
<feature type="transmembrane region" description="Helical" evidence="1">
    <location>
        <begin position="12"/>
        <end position="32"/>
    </location>
</feature>
<name>A0A0F9MRB2_9ZZZZ</name>
<protein>
    <submittedName>
        <fullName evidence="2">Uncharacterized protein</fullName>
    </submittedName>
</protein>
<keyword evidence="1" id="KW-1133">Transmembrane helix</keyword>
<sequence>MNEYETNSLILRLIQLILTTFVIITPYLLWYLNERRGRITTDISHVTIFALPNNQNVSGIKASILNKGKLPIRISSINFFNPKTKMVLFPLQYNLPNHYRDSLPKVLDTGDLAFVFLEYKDFKKKID</sequence>
<proteinExistence type="predicted"/>
<accession>A0A0F9MRB2</accession>
<keyword evidence="1" id="KW-0472">Membrane</keyword>
<gene>
    <name evidence="2" type="ORF">LCGC14_1058970</name>
</gene>
<dbReference type="AlphaFoldDB" id="A0A0F9MRB2"/>
<organism evidence="2">
    <name type="scientific">marine sediment metagenome</name>
    <dbReference type="NCBI Taxonomy" id="412755"/>
    <lineage>
        <taxon>unclassified sequences</taxon>
        <taxon>metagenomes</taxon>
        <taxon>ecological metagenomes</taxon>
    </lineage>
</organism>
<dbReference type="EMBL" id="LAZR01004480">
    <property type="protein sequence ID" value="KKN08224.1"/>
    <property type="molecule type" value="Genomic_DNA"/>
</dbReference>
<evidence type="ECO:0000313" key="2">
    <source>
        <dbReference type="EMBL" id="KKN08224.1"/>
    </source>
</evidence>